<dbReference type="PANTHER" id="PTHR43065:SF10">
    <property type="entry name" value="PEROXIDE STRESS-ACTIVATED HISTIDINE KINASE MAK3"/>
    <property type="match status" value="1"/>
</dbReference>
<dbReference type="SUPFAM" id="SSF47384">
    <property type="entry name" value="Homodimeric domain of signal transducing histidine kinase"/>
    <property type="match status" value="1"/>
</dbReference>
<dbReference type="CDD" id="cd00082">
    <property type="entry name" value="HisKA"/>
    <property type="match status" value="1"/>
</dbReference>
<reference evidence="12" key="1">
    <citation type="submission" date="2010-04" db="EMBL/GenBank/DDBJ databases">
        <title>Complete sequence of chromosome 2 of Burkholderia sp. CCGE1002.</title>
        <authorList>
            <consortium name="US DOE Joint Genome Institute"/>
            <person name="Lucas S."/>
            <person name="Copeland A."/>
            <person name="Lapidus A."/>
            <person name="Cheng J.-F."/>
            <person name="Bruce D."/>
            <person name="Goodwin L."/>
            <person name="Pitluck S."/>
            <person name="Chertkov O."/>
            <person name="Detter J.C."/>
            <person name="Han C."/>
            <person name="Tapia R."/>
            <person name="Land M."/>
            <person name="Hauser L."/>
            <person name="Kyrpides N."/>
            <person name="Ovchinnikova G."/>
            <person name="Martinez-Romero E."/>
            <person name="Hernandez M.A.R."/>
            <person name="Tiedje J.M."/>
            <person name="Woyke T."/>
        </authorList>
    </citation>
    <scope>NUCLEOTIDE SEQUENCE [LARGE SCALE GENOMIC DNA]</scope>
    <source>
        <strain evidence="12">CCGE1002</strain>
    </source>
</reference>
<keyword evidence="8" id="KW-0902">Two-component regulatory system</keyword>
<dbReference type="HOGENOM" id="CLU_000445_114_39_4"/>
<feature type="domain" description="Histidine kinase" evidence="10">
    <location>
        <begin position="216"/>
        <end position="432"/>
    </location>
</feature>
<evidence type="ECO:0000256" key="4">
    <source>
        <dbReference type="ARBA" id="ARBA00022679"/>
    </source>
</evidence>
<dbReference type="PROSITE" id="PS50109">
    <property type="entry name" value="HIS_KIN"/>
    <property type="match status" value="1"/>
</dbReference>
<evidence type="ECO:0000256" key="6">
    <source>
        <dbReference type="ARBA" id="ARBA00022777"/>
    </source>
</evidence>
<dbReference type="Gene3D" id="1.10.287.130">
    <property type="match status" value="1"/>
</dbReference>
<keyword evidence="6 11" id="KW-0418">Kinase</keyword>
<keyword evidence="5" id="KW-0547">Nucleotide-binding</keyword>
<protein>
    <recommendedName>
        <fullName evidence="2">histidine kinase</fullName>
        <ecNumber evidence="2">2.7.13.3</ecNumber>
    </recommendedName>
</protein>
<evidence type="ECO:0000259" key="10">
    <source>
        <dbReference type="PROSITE" id="PS50109"/>
    </source>
</evidence>
<proteinExistence type="predicted"/>
<dbReference type="InterPro" id="IPR003661">
    <property type="entry name" value="HisK_dim/P_dom"/>
</dbReference>
<dbReference type="PANTHER" id="PTHR43065">
    <property type="entry name" value="SENSOR HISTIDINE KINASE"/>
    <property type="match status" value="1"/>
</dbReference>
<evidence type="ECO:0000256" key="2">
    <source>
        <dbReference type="ARBA" id="ARBA00012438"/>
    </source>
</evidence>
<evidence type="ECO:0000256" key="5">
    <source>
        <dbReference type="ARBA" id="ARBA00022741"/>
    </source>
</evidence>
<accession>D5WFG7</accession>
<dbReference type="SUPFAM" id="SSF55874">
    <property type="entry name" value="ATPase domain of HSP90 chaperone/DNA topoisomerase II/histidine kinase"/>
    <property type="match status" value="1"/>
</dbReference>
<organism evidence="11 12">
    <name type="scientific">Paraburkholderia atlantica</name>
    <dbReference type="NCBI Taxonomy" id="2654982"/>
    <lineage>
        <taxon>Bacteria</taxon>
        <taxon>Pseudomonadati</taxon>
        <taxon>Pseudomonadota</taxon>
        <taxon>Betaproteobacteria</taxon>
        <taxon>Burkholderiales</taxon>
        <taxon>Burkholderiaceae</taxon>
        <taxon>Paraburkholderia</taxon>
    </lineage>
</organism>
<evidence type="ECO:0000256" key="9">
    <source>
        <dbReference type="SAM" id="MobiDB-lite"/>
    </source>
</evidence>
<dbReference type="InterPro" id="IPR005467">
    <property type="entry name" value="His_kinase_dom"/>
</dbReference>
<dbReference type="InterPro" id="IPR004358">
    <property type="entry name" value="Sig_transdc_His_kin-like_C"/>
</dbReference>
<dbReference type="InterPro" id="IPR003594">
    <property type="entry name" value="HATPase_dom"/>
</dbReference>
<evidence type="ECO:0000313" key="12">
    <source>
        <dbReference type="Proteomes" id="UP000002190"/>
    </source>
</evidence>
<dbReference type="AlphaFoldDB" id="D5WFG7"/>
<dbReference type="PRINTS" id="PR00344">
    <property type="entry name" value="BCTRLSENSOR"/>
</dbReference>
<dbReference type="Proteomes" id="UP000002190">
    <property type="component" value="Chromosome 2"/>
</dbReference>
<dbReference type="EC" id="2.7.13.3" evidence="2"/>
<sequence length="453" mass="49470">MIKPGPTASLDGPSSTIDPTAATTSSQAMPNAVNAAGIAGAVPQELFRLAPIPILVEDWSEVKRRIDALRESGVTDLDAYIEANPGLIDELRRLHSIVDANEATLSLFEAESKEIFHAWSRQLLPADRFSNSQVLRGMLLGHASCQGERTLTSLKGRKVPIVWRCALPDKIEQYRRLHFYAFDVTEYKENSARLDALRAEMAHSQRVSTVDQLVASITHEIGQPLAAIRTAIEAAIRWLGREEPHVTEAVAALRNAARWTDDTTEICRRLRGFLGNAPIQARRLDCAEIIESAMLLVAPEANAKSISLRKEVEPGLTAFADHIHVQQVLTNLLINSVHAIEARGRDGEAFVRVRAVSYSETQVLFEVVDSGCGIDSADPQAVFQPFLSTKRDGMGMGLPISKSIVESHGGKIWVGSTGKTGTRFCFTLPRPETGVNDTVDVHADNAATLSRDS</sequence>
<dbReference type="GO" id="GO:0000155">
    <property type="term" value="F:phosphorelay sensor kinase activity"/>
    <property type="evidence" value="ECO:0007669"/>
    <property type="project" value="InterPro"/>
</dbReference>
<evidence type="ECO:0000313" key="11">
    <source>
        <dbReference type="EMBL" id="ADG19321.1"/>
    </source>
</evidence>
<name>D5WFG7_PARAM</name>
<evidence type="ECO:0000256" key="8">
    <source>
        <dbReference type="ARBA" id="ARBA00023012"/>
    </source>
</evidence>
<keyword evidence="3" id="KW-0597">Phosphoprotein</keyword>
<evidence type="ECO:0000256" key="3">
    <source>
        <dbReference type="ARBA" id="ARBA00022553"/>
    </source>
</evidence>
<dbReference type="STRING" id="640511.BC1002_5391"/>
<dbReference type="EMBL" id="CP002014">
    <property type="protein sequence ID" value="ADG19321.1"/>
    <property type="molecule type" value="Genomic_DNA"/>
</dbReference>
<feature type="region of interest" description="Disordered" evidence="9">
    <location>
        <begin position="1"/>
        <end position="25"/>
    </location>
</feature>
<dbReference type="eggNOG" id="COG4191">
    <property type="taxonomic scope" value="Bacteria"/>
</dbReference>
<evidence type="ECO:0000256" key="1">
    <source>
        <dbReference type="ARBA" id="ARBA00000085"/>
    </source>
</evidence>
<dbReference type="InterPro" id="IPR036097">
    <property type="entry name" value="HisK_dim/P_sf"/>
</dbReference>
<dbReference type="SMART" id="SM00387">
    <property type="entry name" value="HATPase_c"/>
    <property type="match status" value="1"/>
</dbReference>
<dbReference type="GO" id="GO:0005524">
    <property type="term" value="F:ATP binding"/>
    <property type="evidence" value="ECO:0007669"/>
    <property type="project" value="UniProtKB-KW"/>
</dbReference>
<gene>
    <name evidence="11" type="ordered locus">BC1002_5391</name>
</gene>
<keyword evidence="7" id="KW-0067">ATP-binding</keyword>
<evidence type="ECO:0000256" key="7">
    <source>
        <dbReference type="ARBA" id="ARBA00022840"/>
    </source>
</evidence>
<feature type="compositionally biased region" description="Polar residues" evidence="9">
    <location>
        <begin position="12"/>
        <end position="25"/>
    </location>
</feature>
<dbReference type="InterPro" id="IPR036890">
    <property type="entry name" value="HATPase_C_sf"/>
</dbReference>
<dbReference type="KEGG" id="bge:BC1002_5391"/>
<comment type="catalytic activity">
    <reaction evidence="1">
        <text>ATP + protein L-histidine = ADP + protein N-phospho-L-histidine.</text>
        <dbReference type="EC" id="2.7.13.3"/>
    </reaction>
</comment>
<dbReference type="Gene3D" id="3.30.565.10">
    <property type="entry name" value="Histidine kinase-like ATPase, C-terminal domain"/>
    <property type="match status" value="1"/>
</dbReference>
<dbReference type="Pfam" id="PF02518">
    <property type="entry name" value="HATPase_c"/>
    <property type="match status" value="1"/>
</dbReference>
<keyword evidence="4" id="KW-0808">Transferase</keyword>
<reference evidence="11 12" key="2">
    <citation type="journal article" date="2012" name="J. Bacteriol.">
        <title>Genome Sequences of Burkholderia sp. Strains CCGE1002 and H160, Isolated from Legume Nodules in Mexico and Brazil.</title>
        <authorList>
            <person name="Ormeno-Orrillo E."/>
            <person name="Rogel M.A."/>
            <person name="Chueire L.M."/>
            <person name="Tiedje J.M."/>
            <person name="Martinez-Romero E."/>
            <person name="Hungria M."/>
        </authorList>
    </citation>
    <scope>NUCLEOTIDE SEQUENCE [LARGE SCALE GENOMIC DNA]</scope>
    <source>
        <strain evidence="11 12">CCGE1002</strain>
    </source>
</reference>